<protein>
    <submittedName>
        <fullName evidence="1">Uncharacterized protein</fullName>
    </submittedName>
</protein>
<name>A0A0E9QH16_ANGAN</name>
<accession>A0A0E9QH16</accession>
<dbReference type="AlphaFoldDB" id="A0A0E9QH16"/>
<dbReference type="EMBL" id="GBXM01092937">
    <property type="protein sequence ID" value="JAH15640.1"/>
    <property type="molecule type" value="Transcribed_RNA"/>
</dbReference>
<organism evidence="1">
    <name type="scientific">Anguilla anguilla</name>
    <name type="common">European freshwater eel</name>
    <name type="synonym">Muraena anguilla</name>
    <dbReference type="NCBI Taxonomy" id="7936"/>
    <lineage>
        <taxon>Eukaryota</taxon>
        <taxon>Metazoa</taxon>
        <taxon>Chordata</taxon>
        <taxon>Craniata</taxon>
        <taxon>Vertebrata</taxon>
        <taxon>Euteleostomi</taxon>
        <taxon>Actinopterygii</taxon>
        <taxon>Neopterygii</taxon>
        <taxon>Teleostei</taxon>
        <taxon>Anguilliformes</taxon>
        <taxon>Anguillidae</taxon>
        <taxon>Anguilla</taxon>
    </lineage>
</organism>
<reference evidence="1" key="1">
    <citation type="submission" date="2014-11" db="EMBL/GenBank/DDBJ databases">
        <authorList>
            <person name="Amaro Gonzalez C."/>
        </authorList>
    </citation>
    <scope>NUCLEOTIDE SEQUENCE</scope>
</reference>
<sequence length="27" mass="3177">MYLCPDVATTHVQQSYRLLLVFMYLNG</sequence>
<proteinExistence type="predicted"/>
<evidence type="ECO:0000313" key="1">
    <source>
        <dbReference type="EMBL" id="JAH15640.1"/>
    </source>
</evidence>
<reference evidence="1" key="2">
    <citation type="journal article" date="2015" name="Fish Shellfish Immunol.">
        <title>Early steps in the European eel (Anguilla anguilla)-Vibrio vulnificus interaction in the gills: Role of the RtxA13 toxin.</title>
        <authorList>
            <person name="Callol A."/>
            <person name="Pajuelo D."/>
            <person name="Ebbesson L."/>
            <person name="Teles M."/>
            <person name="MacKenzie S."/>
            <person name="Amaro C."/>
        </authorList>
    </citation>
    <scope>NUCLEOTIDE SEQUENCE</scope>
</reference>